<proteinExistence type="predicted"/>
<dbReference type="CDD" id="cd03477">
    <property type="entry name" value="Rieske_YhfW_C"/>
    <property type="match status" value="1"/>
</dbReference>
<evidence type="ECO:0000256" key="4">
    <source>
        <dbReference type="ARBA" id="ARBA00023014"/>
    </source>
</evidence>
<keyword evidence="5" id="KW-1015">Disulfide bond</keyword>
<evidence type="ECO:0000259" key="6">
    <source>
        <dbReference type="PROSITE" id="PS51296"/>
    </source>
</evidence>
<comment type="caution">
    <text evidence="7">The sequence shown here is derived from an EMBL/GenBank/DDBJ whole genome shotgun (WGS) entry which is preliminary data.</text>
</comment>
<dbReference type="Gene3D" id="3.30.9.10">
    <property type="entry name" value="D-Amino Acid Oxidase, subunit A, domain 2"/>
    <property type="match status" value="1"/>
</dbReference>
<evidence type="ECO:0000256" key="1">
    <source>
        <dbReference type="ARBA" id="ARBA00022714"/>
    </source>
</evidence>
<evidence type="ECO:0000256" key="3">
    <source>
        <dbReference type="ARBA" id="ARBA00023004"/>
    </source>
</evidence>
<dbReference type="Gene3D" id="2.102.10.10">
    <property type="entry name" value="Rieske [2Fe-2S] iron-sulphur domain"/>
    <property type="match status" value="1"/>
</dbReference>
<dbReference type="PRINTS" id="PR00162">
    <property type="entry name" value="RIESKE"/>
</dbReference>
<dbReference type="SUPFAM" id="SSF51971">
    <property type="entry name" value="Nucleotide-binding domain"/>
    <property type="match status" value="1"/>
</dbReference>
<keyword evidence="2" id="KW-0479">Metal-binding</keyword>
<dbReference type="PANTHER" id="PTHR13847:SF274">
    <property type="entry name" value="RIESKE 2FE-2S IRON-SULFUR PROTEIN YHFW-RELATED"/>
    <property type="match status" value="1"/>
</dbReference>
<evidence type="ECO:0000256" key="2">
    <source>
        <dbReference type="ARBA" id="ARBA00022723"/>
    </source>
</evidence>
<keyword evidence="4" id="KW-0411">Iron-sulfur</keyword>
<dbReference type="PROSITE" id="PS51296">
    <property type="entry name" value="RIESKE"/>
    <property type="match status" value="1"/>
</dbReference>
<dbReference type="InterPro" id="IPR006076">
    <property type="entry name" value="FAD-dep_OxRdtase"/>
</dbReference>
<name>A0ABW2PJV7_9BACL</name>
<evidence type="ECO:0000256" key="5">
    <source>
        <dbReference type="ARBA" id="ARBA00023157"/>
    </source>
</evidence>
<dbReference type="InterPro" id="IPR038010">
    <property type="entry name" value="YhfW_C"/>
</dbReference>
<keyword evidence="1" id="KW-0001">2Fe-2S</keyword>
<dbReference type="InterPro" id="IPR036922">
    <property type="entry name" value="Rieske_2Fe-2S_sf"/>
</dbReference>
<reference evidence="8" key="1">
    <citation type="journal article" date="2019" name="Int. J. Syst. Evol. Microbiol.">
        <title>The Global Catalogue of Microorganisms (GCM) 10K type strain sequencing project: providing services to taxonomists for standard genome sequencing and annotation.</title>
        <authorList>
            <consortium name="The Broad Institute Genomics Platform"/>
            <consortium name="The Broad Institute Genome Sequencing Center for Infectious Disease"/>
            <person name="Wu L."/>
            <person name="Ma J."/>
        </authorList>
    </citation>
    <scope>NUCLEOTIDE SEQUENCE [LARGE SCALE GENOMIC DNA]</scope>
    <source>
        <strain evidence="8">CCUG 55590</strain>
    </source>
</reference>
<organism evidence="7 8">
    <name type="scientific">Exiguobacterium aestuarii</name>
    <dbReference type="NCBI Taxonomy" id="273527"/>
    <lineage>
        <taxon>Bacteria</taxon>
        <taxon>Bacillati</taxon>
        <taxon>Bacillota</taxon>
        <taxon>Bacilli</taxon>
        <taxon>Bacillales</taxon>
        <taxon>Bacillales Family XII. Incertae Sedis</taxon>
        <taxon>Exiguobacterium</taxon>
    </lineage>
</organism>
<dbReference type="Pfam" id="PF00355">
    <property type="entry name" value="Rieske"/>
    <property type="match status" value="1"/>
</dbReference>
<gene>
    <name evidence="7" type="ORF">ACFQO8_06340</name>
</gene>
<protein>
    <submittedName>
        <fullName evidence="7">FAD-dependent oxidoreductase</fullName>
    </submittedName>
</protein>
<evidence type="ECO:0000313" key="7">
    <source>
        <dbReference type="EMBL" id="MFC7389758.1"/>
    </source>
</evidence>
<dbReference type="RefSeq" id="WP_214787967.1">
    <property type="nucleotide sequence ID" value="NZ_JANIEL010000064.1"/>
</dbReference>
<dbReference type="SUPFAM" id="SSF50022">
    <property type="entry name" value="ISP domain"/>
    <property type="match status" value="1"/>
</dbReference>
<keyword evidence="8" id="KW-1185">Reference proteome</keyword>
<accession>A0ABW2PJV7</accession>
<dbReference type="InterPro" id="IPR017941">
    <property type="entry name" value="Rieske_2Fe-2S"/>
</dbReference>
<sequence>MHRYPFTSSIWRQHDTGTLYPPLTASESSEIVVIGAGIAGLVCAYELQKRGKQVTLLEALEIGHGTTGHTTAKCSVQHGTIYQKLIRHFDETTARLYYEFNSEALVYLKNQIDEGFDCDYSVEDSYLYSTEPNEELSKELDAYRRLKLDGGEATNEAGDALPFQIEQALVIRNQAQFHPVKYLRELANRFVGLGGKIYEQTRAFEVSQGPRPIVTTSTGRRVQANQVVITTHYPFNDLRGLYVSKFLVERSYIVACETDATPLKGMYLSVDRVSRSYRTYEENGRTFLLVGGEGHTAGQVTDTRNRYDRLESDAQHHFKTMRATYRWSSQDLITLDSLPYVGQMFKREPDILLATGFLKWGMTNGIAAGNLLADQLTGRPNRFSELVSPLRKTVKPSGVGPFVKTNLDTATQFAKGAVDRVLERRDVEDLQLDEGGIVQVDNQTKGVYRDLDNHCHVVNLTCTHLGCTVKWNNAERTWDCPCHGSRFDAKGAVLEGPATKPLPYKKREDL</sequence>
<evidence type="ECO:0000313" key="8">
    <source>
        <dbReference type="Proteomes" id="UP001596439"/>
    </source>
</evidence>
<dbReference type="PANTHER" id="PTHR13847">
    <property type="entry name" value="SARCOSINE DEHYDROGENASE-RELATED"/>
    <property type="match status" value="1"/>
</dbReference>
<dbReference type="Proteomes" id="UP001596439">
    <property type="component" value="Unassembled WGS sequence"/>
</dbReference>
<dbReference type="InterPro" id="IPR036188">
    <property type="entry name" value="FAD/NAD-bd_sf"/>
</dbReference>
<dbReference type="EMBL" id="JBHTCE010000001">
    <property type="protein sequence ID" value="MFC7389758.1"/>
    <property type="molecule type" value="Genomic_DNA"/>
</dbReference>
<keyword evidence="3" id="KW-0408">Iron</keyword>
<dbReference type="InterPro" id="IPR005805">
    <property type="entry name" value="Rieske_Fe-S_prot_C"/>
</dbReference>
<dbReference type="Gene3D" id="3.50.50.60">
    <property type="entry name" value="FAD/NAD(P)-binding domain"/>
    <property type="match status" value="1"/>
</dbReference>
<dbReference type="Pfam" id="PF01266">
    <property type="entry name" value="DAO"/>
    <property type="match status" value="1"/>
</dbReference>
<feature type="domain" description="Rieske" evidence="6">
    <location>
        <begin position="424"/>
        <end position="510"/>
    </location>
</feature>